<dbReference type="RefSeq" id="XP_017289099.1">
    <property type="nucleotide sequence ID" value="XM_017433610.3"/>
</dbReference>
<reference evidence="4" key="1">
    <citation type="submission" date="2025-08" db="UniProtKB">
        <authorList>
            <consortium name="Ensembl"/>
        </authorList>
    </citation>
    <scope>IDENTIFICATION</scope>
</reference>
<dbReference type="PROSITE" id="PS00615">
    <property type="entry name" value="C_TYPE_LECTIN_1"/>
    <property type="match status" value="1"/>
</dbReference>
<feature type="domain" description="C-type lectin" evidence="3">
    <location>
        <begin position="36"/>
        <end position="155"/>
    </location>
</feature>
<sequence length="159" mass="17861">MKMPTLPLLLCALVLLNGVAESQGTRQVCPQGWSLANGRCFKYVSGHLPWAQAERNCLSMRGNLASVHSPVEYQAVQKIMFWATHRVERAWIGGSNAAQNNVWLWSDGRPMTYTNWCRGEPNNHGRIEHCLEMNHPGNNCWNDLSCALLRPSVCVLKEG</sequence>
<keyword evidence="5" id="KW-1185">Reference proteome</keyword>
<reference evidence="4" key="2">
    <citation type="submission" date="2025-09" db="UniProtKB">
        <authorList>
            <consortium name="Ensembl"/>
        </authorList>
    </citation>
    <scope>IDENTIFICATION</scope>
</reference>
<dbReference type="GeneID" id="108246198"/>
<dbReference type="CDD" id="cd00037">
    <property type="entry name" value="CLECT"/>
    <property type="match status" value="1"/>
</dbReference>
<dbReference type="OMA" id="HDITEYH"/>
<evidence type="ECO:0000313" key="5">
    <source>
        <dbReference type="Proteomes" id="UP000264800"/>
    </source>
</evidence>
<keyword evidence="1" id="KW-1015">Disulfide bond</keyword>
<dbReference type="InterPro" id="IPR001304">
    <property type="entry name" value="C-type_lectin-like"/>
</dbReference>
<dbReference type="InterPro" id="IPR016186">
    <property type="entry name" value="C-type_lectin-like/link_sf"/>
</dbReference>
<dbReference type="SMART" id="SM00034">
    <property type="entry name" value="CLECT"/>
    <property type="match status" value="1"/>
</dbReference>
<organism evidence="4 5">
    <name type="scientific">Kryptolebias marmoratus</name>
    <name type="common">Mangrove killifish</name>
    <name type="synonym">Rivulus marmoratus</name>
    <dbReference type="NCBI Taxonomy" id="37003"/>
    <lineage>
        <taxon>Eukaryota</taxon>
        <taxon>Metazoa</taxon>
        <taxon>Chordata</taxon>
        <taxon>Craniata</taxon>
        <taxon>Vertebrata</taxon>
        <taxon>Euteleostomi</taxon>
        <taxon>Actinopterygii</taxon>
        <taxon>Neopterygii</taxon>
        <taxon>Teleostei</taxon>
        <taxon>Neoteleostei</taxon>
        <taxon>Acanthomorphata</taxon>
        <taxon>Ovalentaria</taxon>
        <taxon>Atherinomorphae</taxon>
        <taxon>Cyprinodontiformes</taxon>
        <taxon>Rivulidae</taxon>
        <taxon>Kryptolebias</taxon>
    </lineage>
</organism>
<keyword evidence="2" id="KW-0732">Signal</keyword>
<feature type="chain" id="PRO_5018744561" evidence="2">
    <location>
        <begin position="23"/>
        <end position="159"/>
    </location>
</feature>
<feature type="signal peptide" evidence="2">
    <location>
        <begin position="1"/>
        <end position="22"/>
    </location>
</feature>
<dbReference type="GeneTree" id="ENSGT00940000161814"/>
<dbReference type="InterPro" id="IPR018378">
    <property type="entry name" value="C-type_lectin_CS"/>
</dbReference>
<dbReference type="SUPFAM" id="SSF56436">
    <property type="entry name" value="C-type lectin-like"/>
    <property type="match status" value="1"/>
</dbReference>
<dbReference type="Proteomes" id="UP000264800">
    <property type="component" value="Unplaced"/>
</dbReference>
<dbReference type="PANTHER" id="PTHR22803">
    <property type="entry name" value="MANNOSE, PHOSPHOLIPASE, LECTIN RECEPTOR RELATED"/>
    <property type="match status" value="1"/>
</dbReference>
<evidence type="ECO:0000313" key="4">
    <source>
        <dbReference type="Ensembl" id="ENSKMAP00000003167.1"/>
    </source>
</evidence>
<dbReference type="KEGG" id="kmr:108246198"/>
<dbReference type="Pfam" id="PF00059">
    <property type="entry name" value="Lectin_C"/>
    <property type="match status" value="1"/>
</dbReference>
<evidence type="ECO:0000259" key="3">
    <source>
        <dbReference type="PROSITE" id="PS50041"/>
    </source>
</evidence>
<name>A0A3Q3EMS6_KRYMA</name>
<evidence type="ECO:0000256" key="1">
    <source>
        <dbReference type="ARBA" id="ARBA00023157"/>
    </source>
</evidence>
<dbReference type="Gene3D" id="3.10.100.10">
    <property type="entry name" value="Mannose-Binding Protein A, subunit A"/>
    <property type="match status" value="1"/>
</dbReference>
<dbReference type="OrthoDB" id="8445046at2759"/>
<dbReference type="InterPro" id="IPR050111">
    <property type="entry name" value="C-type_lectin/snaclec_domain"/>
</dbReference>
<dbReference type="InterPro" id="IPR016187">
    <property type="entry name" value="CTDL_fold"/>
</dbReference>
<dbReference type="PROSITE" id="PS50041">
    <property type="entry name" value="C_TYPE_LECTIN_2"/>
    <property type="match status" value="1"/>
</dbReference>
<dbReference type="Ensembl" id="ENSKMAT00000003230.1">
    <property type="protein sequence ID" value="ENSKMAP00000003167.1"/>
    <property type="gene ID" value="ENSKMAG00000002431.1"/>
</dbReference>
<dbReference type="AlphaFoldDB" id="A0A3Q3EMS6"/>
<proteinExistence type="predicted"/>
<evidence type="ECO:0000256" key="2">
    <source>
        <dbReference type="SAM" id="SignalP"/>
    </source>
</evidence>
<accession>A0A3Q3EMS6</accession>
<protein>
    <submittedName>
        <fullName evidence="4">Ladderlectin-like</fullName>
    </submittedName>
</protein>